<feature type="signal peptide" evidence="1">
    <location>
        <begin position="1"/>
        <end position="20"/>
    </location>
</feature>
<dbReference type="SUPFAM" id="SSF53850">
    <property type="entry name" value="Periplasmic binding protein-like II"/>
    <property type="match status" value="1"/>
</dbReference>
<evidence type="ECO:0000256" key="1">
    <source>
        <dbReference type="SAM" id="SignalP"/>
    </source>
</evidence>
<proteinExistence type="predicted"/>
<dbReference type="InterPro" id="IPR006059">
    <property type="entry name" value="SBP"/>
</dbReference>
<evidence type="ECO:0000313" key="3">
    <source>
        <dbReference type="Proteomes" id="UP001597120"/>
    </source>
</evidence>
<protein>
    <submittedName>
        <fullName evidence="2">ABC transporter substrate-binding protein</fullName>
    </submittedName>
</protein>
<feature type="chain" id="PRO_5045143100" evidence="1">
    <location>
        <begin position="21"/>
        <end position="444"/>
    </location>
</feature>
<dbReference type="RefSeq" id="WP_379290295.1">
    <property type="nucleotide sequence ID" value="NZ_JBHTIU010000077.1"/>
</dbReference>
<dbReference type="PANTHER" id="PTHR43649">
    <property type="entry name" value="ARABINOSE-BINDING PROTEIN-RELATED"/>
    <property type="match status" value="1"/>
</dbReference>
<dbReference type="PANTHER" id="PTHR43649:SF12">
    <property type="entry name" value="DIACETYLCHITOBIOSE BINDING PROTEIN DASA"/>
    <property type="match status" value="1"/>
</dbReference>
<name>A0ABW3DFP5_9BACL</name>
<keyword evidence="3" id="KW-1185">Reference proteome</keyword>
<organism evidence="2 3">
    <name type="scientific">Paenibacillus residui</name>
    <dbReference type="NCBI Taxonomy" id="629724"/>
    <lineage>
        <taxon>Bacteria</taxon>
        <taxon>Bacillati</taxon>
        <taxon>Bacillota</taxon>
        <taxon>Bacilli</taxon>
        <taxon>Bacillales</taxon>
        <taxon>Paenibacillaceae</taxon>
        <taxon>Paenibacillus</taxon>
    </lineage>
</organism>
<dbReference type="Gene3D" id="3.40.190.10">
    <property type="entry name" value="Periplasmic binding protein-like II"/>
    <property type="match status" value="1"/>
</dbReference>
<gene>
    <name evidence="2" type="ORF">ACFQ03_19460</name>
</gene>
<dbReference type="Proteomes" id="UP001597120">
    <property type="component" value="Unassembled WGS sequence"/>
</dbReference>
<keyword evidence="1" id="KW-0732">Signal</keyword>
<dbReference type="Pfam" id="PF01547">
    <property type="entry name" value="SBP_bac_1"/>
    <property type="match status" value="1"/>
</dbReference>
<reference evidence="3" key="1">
    <citation type="journal article" date="2019" name="Int. J. Syst. Evol. Microbiol.">
        <title>The Global Catalogue of Microorganisms (GCM) 10K type strain sequencing project: providing services to taxonomists for standard genome sequencing and annotation.</title>
        <authorList>
            <consortium name="The Broad Institute Genomics Platform"/>
            <consortium name="The Broad Institute Genome Sequencing Center for Infectious Disease"/>
            <person name="Wu L."/>
            <person name="Ma J."/>
        </authorList>
    </citation>
    <scope>NUCLEOTIDE SEQUENCE [LARGE SCALE GENOMIC DNA]</scope>
    <source>
        <strain evidence="3">CCUG 57263</strain>
    </source>
</reference>
<sequence>MKKVLASTLAGAMAVSALLAGCSSSGGNSGQPAGSPNSNGEAVTELTLWHMEEPPNRVKRFAEVVEEFNQSHPNIKVKAQVQSWGDAYSKFPASIKAGNGPDLLFTIPDYTTLLKELDVVQPVDDIVQKLDEKHKFLTASLAPYQYEDKTWAVPVFGMIQVLWYRKDMLDAEGLQAPKTWDELLAAAKTLTKDGKYGIALPASKSMATDQVLYSFLVTAGAKSVIDGNNKVTFDNPNTVKAYEMYKELLAFSPPDSNTYQWGEPQAQLNTGQSAMAIEKGQYLATFESESGRPASDLGVAPIPVADGGEPGSIYYSNGIMVLTKDAKKKEAIAEFFDYLYEPETYGKFINAEPGLFLPVTEDGAKAESFWNDPVISKYKDQVQVLLDASQKGYLFGFTDGVASKIGKIAGPNFIAQTLEMIMTSGKSPEEAVKIGQRLMEDAVK</sequence>
<evidence type="ECO:0000313" key="2">
    <source>
        <dbReference type="EMBL" id="MFD0871322.1"/>
    </source>
</evidence>
<dbReference type="PROSITE" id="PS51257">
    <property type="entry name" value="PROKAR_LIPOPROTEIN"/>
    <property type="match status" value="1"/>
</dbReference>
<comment type="caution">
    <text evidence="2">The sequence shown here is derived from an EMBL/GenBank/DDBJ whole genome shotgun (WGS) entry which is preliminary data.</text>
</comment>
<accession>A0ABW3DFP5</accession>
<dbReference type="EMBL" id="JBHTIU010000077">
    <property type="protein sequence ID" value="MFD0871322.1"/>
    <property type="molecule type" value="Genomic_DNA"/>
</dbReference>
<dbReference type="InterPro" id="IPR050490">
    <property type="entry name" value="Bact_solute-bd_prot1"/>
</dbReference>